<name>A0A498CKI2_9GAMM</name>
<protein>
    <submittedName>
        <fullName evidence="1">Phage RecA-dependent nuclease</fullName>
    </submittedName>
</protein>
<organism evidence="1 2">
    <name type="scientific">Stenotrophomonas rhizophila</name>
    <dbReference type="NCBI Taxonomy" id="216778"/>
    <lineage>
        <taxon>Bacteria</taxon>
        <taxon>Pseudomonadati</taxon>
        <taxon>Pseudomonadota</taxon>
        <taxon>Gammaproteobacteria</taxon>
        <taxon>Lysobacterales</taxon>
        <taxon>Lysobacteraceae</taxon>
        <taxon>Stenotrophomonas</taxon>
    </lineage>
</organism>
<dbReference type="OrthoDB" id="6044789at2"/>
<gene>
    <name evidence="1" type="ORF">BCL79_2736</name>
</gene>
<dbReference type="Gene3D" id="3.30.40.190">
    <property type="match status" value="1"/>
</dbReference>
<evidence type="ECO:0000313" key="2">
    <source>
        <dbReference type="Proteomes" id="UP000274786"/>
    </source>
</evidence>
<proteinExistence type="predicted"/>
<accession>A0A498CKI2</accession>
<comment type="caution">
    <text evidence="1">The sequence shown here is derived from an EMBL/GenBank/DDBJ whole genome shotgun (WGS) entry which is preliminary data.</text>
</comment>
<evidence type="ECO:0000313" key="1">
    <source>
        <dbReference type="EMBL" id="RLK53430.1"/>
    </source>
</evidence>
<dbReference type="Proteomes" id="UP000274786">
    <property type="component" value="Unassembled WGS sequence"/>
</dbReference>
<dbReference type="AlphaFoldDB" id="A0A498CKI2"/>
<dbReference type="RefSeq" id="WP_121041996.1">
    <property type="nucleotide sequence ID" value="NZ_RCDC01000005.1"/>
</dbReference>
<reference evidence="1 2" key="1">
    <citation type="submission" date="2018-10" db="EMBL/GenBank/DDBJ databases">
        <title>Comparative analysis of microorganisms from saline springs in Andes Mountain Range, Colombia.</title>
        <authorList>
            <person name="Rubin E."/>
        </authorList>
    </citation>
    <scope>NUCLEOTIDE SEQUENCE [LARGE SCALE GENOMIC DNA]</scope>
    <source>
        <strain evidence="1 2">USBA GBX 843</strain>
    </source>
</reference>
<sequence length="137" mass="15111">MRRAIKAATRSEQAYQDAARALGCVVCRWRHAAGLQRGIGCGPVRIHHRNIGDLHGQKQIGQHAVVAMGDWHHQGIPMPGKNGKAMYAIYGPSFQEQAREFRMWTLDALPGLGRGTEAWQGYQDQLLQQSAPKDAAA</sequence>
<dbReference type="EMBL" id="RCDC01000005">
    <property type="protein sequence ID" value="RLK53430.1"/>
    <property type="molecule type" value="Genomic_DNA"/>
</dbReference>